<dbReference type="EMBL" id="OU342829">
    <property type="protein sequence ID" value="CAG7581270.1"/>
    <property type="molecule type" value="Genomic_DNA"/>
</dbReference>
<reference evidence="1" key="1">
    <citation type="submission" date="2021-06" db="EMBL/GenBank/DDBJ databases">
        <authorList>
            <person name="Gannon L."/>
            <person name="Redgwell R T."/>
            <person name="Michniewski S."/>
            <person name="Harrison D C."/>
            <person name="Millard A."/>
        </authorList>
    </citation>
    <scope>NUCLEOTIDE SEQUENCE</scope>
</reference>
<accession>A0A8D9CC36</accession>
<proteinExistence type="predicted"/>
<sequence length="178" mass="21291">MTTEHLFTKEEYWRSDGETRFTACGIEVNRMTSLIVKKNHDGVTKMGDIKTAFTNDEETYKETVWGTNVYESVNCPHCLEKYPPFVEIDGVRFEHEEKVMVEFTSYASGEATLVFKANCQYVGQETGWYIRDYYREYRSIDQMESIKKILTPEQIEREERLSQILDKEDKKWWKFWKK</sequence>
<protein>
    <submittedName>
        <fullName evidence="1">Uncharacterized protein</fullName>
    </submittedName>
</protein>
<organism evidence="1">
    <name type="scientific">uncultured marine phage</name>
    <dbReference type="NCBI Taxonomy" id="707152"/>
    <lineage>
        <taxon>Viruses</taxon>
        <taxon>environmental samples</taxon>
    </lineage>
</organism>
<name>A0A8D9CC36_9VIRU</name>
<evidence type="ECO:0000313" key="1">
    <source>
        <dbReference type="EMBL" id="CAG7581270.1"/>
    </source>
</evidence>
<gene>
    <name evidence="1" type="ORF">SLAVMIC_00759</name>
</gene>